<organism evidence="1 2">
    <name type="scientific">Neophaeococcomyces mojaviensis</name>
    <dbReference type="NCBI Taxonomy" id="3383035"/>
    <lineage>
        <taxon>Eukaryota</taxon>
        <taxon>Fungi</taxon>
        <taxon>Dikarya</taxon>
        <taxon>Ascomycota</taxon>
        <taxon>Pezizomycotina</taxon>
        <taxon>Eurotiomycetes</taxon>
        <taxon>Chaetothyriomycetidae</taxon>
        <taxon>Chaetothyriales</taxon>
        <taxon>Chaetothyriales incertae sedis</taxon>
        <taxon>Neophaeococcomyces</taxon>
    </lineage>
</organism>
<sequence length="517" mass="58768">MPIGPLFNVSANDDTSALMKAAYYPNAGPQLAEIMTVLLKHFSRPEQINARSTRKSRTAAIQAAIAASNVAAVRALVKAGADLDIKDHSGATLLDLAVSQFYINVQGANPQRQASKGDRLQQCLEIISIIAEAAHWPEQIERGMALKQLLTSTKGLIGRMMHVPHFLSEQEGLHKVLATIVAETMHATLEHMDLSALVDTRRQLELILGPVFHVELRLIVERVDTIQNLGTDAEPTTNEEIKEEALRRLPVLKDLNLAMFNRLKQASLFECILEAERRASFNAQSPFGGTGFWKFARSGKREDLPYDHRYVTYPETLLECWTSLIKEDSLNLKNRANRDFVVRTFRLLQIRSKQQAEGQFPLSEFNAEFRKFHFRNLLALDHEVQAVELLACPGLVWGCRCMRNEIGTIPLHLVRKLNDNIGHEMKQQGVTNTYENLLEYYDRKVEEVQRKKAQSVWKREVLESEPKVETSSNYRVLVENTFKKLIKALKWGWLHKAEHLASRNTSEGLKDCEEKIL</sequence>
<proteinExistence type="predicted"/>
<reference evidence="1" key="1">
    <citation type="submission" date="2022-10" db="EMBL/GenBank/DDBJ databases">
        <title>Culturing micro-colonial fungi from biological soil crusts in the Mojave desert and describing Neophaeococcomyces mojavensis, and introducing the new genera and species Taxawa tesnikishii.</title>
        <authorList>
            <person name="Kurbessoian T."/>
            <person name="Stajich J.E."/>
        </authorList>
    </citation>
    <scope>NUCLEOTIDE SEQUENCE</scope>
    <source>
        <strain evidence="1">JES_112</strain>
    </source>
</reference>
<name>A0ACC2ZMA4_9EURO</name>
<gene>
    <name evidence="1" type="ORF">H2198_010976</name>
</gene>
<evidence type="ECO:0000313" key="1">
    <source>
        <dbReference type="EMBL" id="KAJ9648659.1"/>
    </source>
</evidence>
<protein>
    <submittedName>
        <fullName evidence="1">Uncharacterized protein</fullName>
    </submittedName>
</protein>
<evidence type="ECO:0000313" key="2">
    <source>
        <dbReference type="Proteomes" id="UP001172386"/>
    </source>
</evidence>
<comment type="caution">
    <text evidence="1">The sequence shown here is derived from an EMBL/GenBank/DDBJ whole genome shotgun (WGS) entry which is preliminary data.</text>
</comment>
<dbReference type="EMBL" id="JAPDRQ010000463">
    <property type="protein sequence ID" value="KAJ9648659.1"/>
    <property type="molecule type" value="Genomic_DNA"/>
</dbReference>
<dbReference type="Proteomes" id="UP001172386">
    <property type="component" value="Unassembled WGS sequence"/>
</dbReference>
<accession>A0ACC2ZMA4</accession>
<keyword evidence="2" id="KW-1185">Reference proteome</keyword>